<dbReference type="Proteomes" id="UP000185770">
    <property type="component" value="Unassembled WGS sequence"/>
</dbReference>
<evidence type="ECO:0000313" key="2">
    <source>
        <dbReference type="Proteomes" id="UP000185770"/>
    </source>
</evidence>
<dbReference type="RefSeq" id="WP_073529251.1">
    <property type="nucleotide sequence ID" value="NZ_MJAO01000003.1"/>
</dbReference>
<organism evidence="1 2">
    <name type="scientific">Serratia marcescens</name>
    <dbReference type="NCBI Taxonomy" id="615"/>
    <lineage>
        <taxon>Bacteria</taxon>
        <taxon>Pseudomonadati</taxon>
        <taxon>Pseudomonadota</taxon>
        <taxon>Gammaproteobacteria</taxon>
        <taxon>Enterobacterales</taxon>
        <taxon>Yersiniaceae</taxon>
        <taxon>Serratia</taxon>
    </lineage>
</organism>
<dbReference type="OrthoDB" id="5348860at2"/>
<dbReference type="AlphaFoldDB" id="A0A1Q4P4V9"/>
<comment type="caution">
    <text evidence="1">The sequence shown here is derived from an EMBL/GenBank/DDBJ whole genome shotgun (WGS) entry which is preliminary data.</text>
</comment>
<dbReference type="Pfam" id="PF09619">
    <property type="entry name" value="YscW"/>
    <property type="match status" value="1"/>
</dbReference>
<dbReference type="InterPro" id="IPR053196">
    <property type="entry name" value="Lipoprotein_YbaY-like"/>
</dbReference>
<dbReference type="PROSITE" id="PS51257">
    <property type="entry name" value="PROKAR_LIPOPROTEIN"/>
    <property type="match status" value="1"/>
</dbReference>
<accession>A0A1Q4P4V9</accession>
<evidence type="ECO:0000313" key="1">
    <source>
        <dbReference type="EMBL" id="OKB68140.1"/>
    </source>
</evidence>
<dbReference type="InterPro" id="IPR039366">
    <property type="entry name" value="Pilotin"/>
</dbReference>
<sequence>MKLWQVVGGAAVLTIVLTGCVHKSANMHQPAAGNSMVTQTQIQGPSVTGSVSMRQRIALPPDAVLTVTLSDATLDAGPTKVIAQSAMRTDGQQVPFNFVLPYNPANIQPNARVIVSAAVMVNGRMAFVTETIKEVVTRNGNRADLLLVPAQGVPVETVLR</sequence>
<dbReference type="PANTHER" id="PTHR38013:SF1">
    <property type="entry name" value="GLYCOPROTEIN_POLYSACCHARIDE METABOLISM"/>
    <property type="match status" value="1"/>
</dbReference>
<proteinExistence type="predicted"/>
<name>A0A1Q4P4V9_SERMA</name>
<reference evidence="1 2" key="1">
    <citation type="submission" date="2016-09" db="EMBL/GenBank/DDBJ databases">
        <title>Serratia marcescens MSU-97 and epiphytic antimycotic-producing bacteria.</title>
        <authorList>
            <person name="Matilla M.A."/>
        </authorList>
    </citation>
    <scope>NUCLEOTIDE SEQUENCE [LARGE SCALE GENOMIC DNA]</scope>
    <source>
        <strain evidence="1 2">MSU-97</strain>
    </source>
</reference>
<protein>
    <submittedName>
        <fullName evidence="1">Glycoprotein-polysaccharide metabolism protein</fullName>
    </submittedName>
</protein>
<dbReference type="PANTHER" id="PTHR38013">
    <property type="entry name" value="GLYCOPROTEIN/POLYSACCHARIDE METABOLISM"/>
    <property type="match status" value="1"/>
</dbReference>
<dbReference type="EMBL" id="MJAO01000003">
    <property type="protein sequence ID" value="OKB68140.1"/>
    <property type="molecule type" value="Genomic_DNA"/>
</dbReference>
<gene>
    <name evidence="1" type="ORF">BHU62_03870</name>
</gene>